<evidence type="ECO:0000313" key="1">
    <source>
        <dbReference type="EMBL" id="KJU86677.1"/>
    </source>
</evidence>
<comment type="caution">
    <text evidence="1">The sequence shown here is derived from an EMBL/GenBank/DDBJ whole genome shotgun (WGS) entry which is preliminary data.</text>
</comment>
<reference evidence="1 2" key="1">
    <citation type="submission" date="2015-02" db="EMBL/GenBank/DDBJ databases">
        <title>Single-cell genomics of uncultivated deep-branching MTB reveals a conserved set of magnetosome genes.</title>
        <authorList>
            <person name="Kolinko S."/>
            <person name="Richter M."/>
            <person name="Glockner F.O."/>
            <person name="Brachmann A."/>
            <person name="Schuler D."/>
        </authorList>
    </citation>
    <scope>NUCLEOTIDE SEQUENCE [LARGE SCALE GENOMIC DNA]</scope>
    <source>
        <strain evidence="1">TM-1</strain>
    </source>
</reference>
<gene>
    <name evidence="1" type="ORF">MBAV_001127</name>
</gene>
<dbReference type="AlphaFoldDB" id="A0A0F3GXV2"/>
<protein>
    <submittedName>
        <fullName evidence="1">Uncharacterized protein</fullName>
    </submittedName>
</protein>
<proteinExistence type="predicted"/>
<sequence length="74" mass="8110">MRSPPLMINCIGVCLNPPPMIEMSSTVAFSPVTPRDRSLLSSAFICSWVFFLSLRGIKPTKSDPLFISPVISNP</sequence>
<accession>A0A0F3GXV2</accession>
<name>A0A0F3GXV2_9BACT</name>
<keyword evidence="2" id="KW-1185">Reference proteome</keyword>
<dbReference type="EMBL" id="LACI01000497">
    <property type="protein sequence ID" value="KJU86677.1"/>
    <property type="molecule type" value="Genomic_DNA"/>
</dbReference>
<evidence type="ECO:0000313" key="2">
    <source>
        <dbReference type="Proteomes" id="UP000033423"/>
    </source>
</evidence>
<dbReference type="Proteomes" id="UP000033423">
    <property type="component" value="Unassembled WGS sequence"/>
</dbReference>
<organism evidence="1 2">
    <name type="scientific">Candidatus Magnetobacterium bavaricum</name>
    <dbReference type="NCBI Taxonomy" id="29290"/>
    <lineage>
        <taxon>Bacteria</taxon>
        <taxon>Pseudomonadati</taxon>
        <taxon>Nitrospirota</taxon>
        <taxon>Thermodesulfovibrionia</taxon>
        <taxon>Thermodesulfovibrionales</taxon>
        <taxon>Candidatus Magnetobacteriaceae</taxon>
        <taxon>Candidatus Magnetobacterium</taxon>
    </lineage>
</organism>